<keyword evidence="3" id="KW-0560">Oxidoreductase</keyword>
<dbReference type="Gene3D" id="1.10.540.10">
    <property type="entry name" value="Acyl-CoA dehydrogenase/oxidase, N-terminal domain"/>
    <property type="match status" value="1"/>
</dbReference>
<dbReference type="SUPFAM" id="SSF56645">
    <property type="entry name" value="Acyl-CoA dehydrogenase NM domain-like"/>
    <property type="match status" value="1"/>
</dbReference>
<dbReference type="Pfam" id="PF02771">
    <property type="entry name" value="Acyl-CoA_dh_N"/>
    <property type="match status" value="1"/>
</dbReference>
<dbReference type="Proteomes" id="UP001590951">
    <property type="component" value="Unassembled WGS sequence"/>
</dbReference>
<organism evidence="6 7">
    <name type="scientific">Lepraria finkii</name>
    <dbReference type="NCBI Taxonomy" id="1340010"/>
    <lineage>
        <taxon>Eukaryota</taxon>
        <taxon>Fungi</taxon>
        <taxon>Dikarya</taxon>
        <taxon>Ascomycota</taxon>
        <taxon>Pezizomycotina</taxon>
        <taxon>Lecanoromycetes</taxon>
        <taxon>OSLEUM clade</taxon>
        <taxon>Lecanoromycetidae</taxon>
        <taxon>Lecanorales</taxon>
        <taxon>Lecanorineae</taxon>
        <taxon>Stereocaulaceae</taxon>
        <taxon>Lepraria</taxon>
    </lineage>
</organism>
<evidence type="ECO:0000313" key="6">
    <source>
        <dbReference type="EMBL" id="KAL2051496.1"/>
    </source>
</evidence>
<accession>A0ABR4B3M1</accession>
<dbReference type="PANTHER" id="PTHR43884:SF1">
    <property type="entry name" value="SHORT_BRANCHED CHAIN SPECIFIC ACYL-COA DEHYDROGENASE, MITOCHONDRIAL"/>
    <property type="match status" value="1"/>
</dbReference>
<comment type="caution">
    <text evidence="6">The sequence shown here is derived from an EMBL/GenBank/DDBJ whole genome shotgun (WGS) entry which is preliminary data.</text>
</comment>
<evidence type="ECO:0000256" key="4">
    <source>
        <dbReference type="ARBA" id="ARBA00023098"/>
    </source>
</evidence>
<feature type="domain" description="Acyl-CoA dehydrogenase/oxidase N-terminal" evidence="5">
    <location>
        <begin position="77"/>
        <end position="143"/>
    </location>
</feature>
<keyword evidence="7" id="KW-1185">Reference proteome</keyword>
<evidence type="ECO:0000256" key="3">
    <source>
        <dbReference type="ARBA" id="ARBA00023002"/>
    </source>
</evidence>
<keyword evidence="2" id="KW-0276">Fatty acid metabolism</keyword>
<evidence type="ECO:0000256" key="2">
    <source>
        <dbReference type="ARBA" id="ARBA00022832"/>
    </source>
</evidence>
<comment type="pathway">
    <text evidence="1">Lipid metabolism.</text>
</comment>
<evidence type="ECO:0000313" key="7">
    <source>
        <dbReference type="Proteomes" id="UP001590951"/>
    </source>
</evidence>
<protein>
    <recommendedName>
        <fullName evidence="5">Acyl-CoA dehydrogenase/oxidase N-terminal domain-containing protein</fullName>
    </recommendedName>
</protein>
<gene>
    <name evidence="6" type="ORF">ABVK25_008158</name>
</gene>
<dbReference type="InterPro" id="IPR013786">
    <property type="entry name" value="AcylCoA_DH/ox_N"/>
</dbReference>
<keyword evidence="4" id="KW-0443">Lipid metabolism</keyword>
<name>A0ABR4B3M1_9LECA</name>
<evidence type="ECO:0000256" key="1">
    <source>
        <dbReference type="ARBA" id="ARBA00005189"/>
    </source>
</evidence>
<reference evidence="6 7" key="1">
    <citation type="submission" date="2024-09" db="EMBL/GenBank/DDBJ databases">
        <title>Rethinking Asexuality: The Enigmatic Case of Functional Sexual Genes in Lepraria (Stereocaulaceae).</title>
        <authorList>
            <person name="Doellman M."/>
            <person name="Sun Y."/>
            <person name="Barcenas-Pena A."/>
            <person name="Lumbsch H.T."/>
            <person name="Grewe F."/>
        </authorList>
    </citation>
    <scope>NUCLEOTIDE SEQUENCE [LARGE SCALE GENOMIC DNA]</scope>
    <source>
        <strain evidence="6 7">Grewe 0041</strain>
    </source>
</reference>
<dbReference type="InterPro" id="IPR037069">
    <property type="entry name" value="AcylCoA_DH/ox_N_sf"/>
</dbReference>
<dbReference type="EMBL" id="JBHFEH010000034">
    <property type="protein sequence ID" value="KAL2051496.1"/>
    <property type="molecule type" value="Genomic_DNA"/>
</dbReference>
<dbReference type="InterPro" id="IPR009100">
    <property type="entry name" value="AcylCoA_DH/oxidase_NM_dom_sf"/>
</dbReference>
<proteinExistence type="predicted"/>
<dbReference type="PANTHER" id="PTHR43884">
    <property type="entry name" value="ACYL-COA DEHYDROGENASE"/>
    <property type="match status" value="1"/>
</dbReference>
<evidence type="ECO:0000259" key="5">
    <source>
        <dbReference type="Pfam" id="PF02771"/>
    </source>
</evidence>
<sequence>MSTVLITASLSKMSSFSKALRPLSRAASHPSSRSPRITPQSHYCLRPLATTPRHHNVDALDISSIPPTPISHMSDIEAAMADSVRKFATEEILPNVRSMDEAESMDPALVEQLFEQGLMGIEIPEEFGGAGMNFTAGIVGIEE</sequence>